<sequence>MHILSEQAKVGSKFWVLLEKVERWRRRCHPFLACEIPTEPLVEGQNVTVEGMVMAVLSRSVAFSCLVALKDRSRSKPNLNYAAEHARVLEQKLILLTQSCKTPENLLQIHSHIITTAAGRRTHLLTSHFLSTCSRLGLTTHARKVFDRLSDRHHTSLWNVLSKGYLSNNSHHDVILLFADMMRENVKPNCYTLPVVLKSCSKRPGIKEGEQVHCLAVKNGFKSNTYVGTNLIELYSSASRVGLAYRVFKEMVVRNVVSWTTMINCYLANKDLFSARRLFDLSPERDIVLWNRMITGYTESGDMVEARKLFDSMPGKDLMSFNTLLHGYANNGYVEECEVLFESIREKNIFSWNGLITGYARNARFLEVICTFKRMLGENDVKPNDATLVHVLAACSKLGALDFGKWVHAYAEENGFRGNLYVCNGLVDMYAKCGLVERAICVFRGMDKRDLISWNTIINALAVHGHSSYALELFEEMKKSGERADGITFIGIISACSHMGLVKKGLSYFRSMSDVYSIEPKIEHYGCVVDLLARNGLVEEAMDFVHEMPLKSDGVIWTAILAAARIYKKIEFAEVALRRLMELDPKNPANYVMLSNVYGEARKWDGLARLKVAVRDMGSKKVPGVSSIEMDSVIHEFYAFDERHPESEGIYRVLKELTELLRLSECDGVGLVAPKFDQ</sequence>
<dbReference type="Pfam" id="PF01535">
    <property type="entry name" value="PPR"/>
    <property type="match status" value="7"/>
</dbReference>
<dbReference type="PANTHER" id="PTHR47926">
    <property type="entry name" value="PENTATRICOPEPTIDE REPEAT-CONTAINING PROTEIN"/>
    <property type="match status" value="1"/>
</dbReference>
<comment type="caution">
    <text evidence="4">The sequence shown here is derived from an EMBL/GenBank/DDBJ whole genome shotgun (WGS) entry which is preliminary data.</text>
</comment>
<evidence type="ECO:0000256" key="1">
    <source>
        <dbReference type="ARBA" id="ARBA00006643"/>
    </source>
</evidence>
<feature type="repeat" description="PPR" evidence="3">
    <location>
        <begin position="348"/>
        <end position="383"/>
    </location>
</feature>
<dbReference type="Proteomes" id="UP001153555">
    <property type="component" value="Unassembled WGS sequence"/>
</dbReference>
<dbReference type="Pfam" id="PF20431">
    <property type="entry name" value="E_motif"/>
    <property type="match status" value="1"/>
</dbReference>
<gene>
    <name evidence="4" type="ORF">SHERM_11218</name>
</gene>
<dbReference type="AlphaFoldDB" id="A0A9N7MFV0"/>
<keyword evidence="5" id="KW-1185">Reference proteome</keyword>
<feature type="repeat" description="PPR" evidence="3">
    <location>
        <begin position="154"/>
        <end position="188"/>
    </location>
</feature>
<dbReference type="OrthoDB" id="185373at2759"/>
<dbReference type="InterPro" id="IPR046960">
    <property type="entry name" value="PPR_At4g14850-like_plant"/>
</dbReference>
<comment type="similarity">
    <text evidence="1">Belongs to the PPR family. PCMP-H subfamily.</text>
</comment>
<evidence type="ECO:0000313" key="5">
    <source>
        <dbReference type="Proteomes" id="UP001153555"/>
    </source>
</evidence>
<dbReference type="GO" id="GO:0003729">
    <property type="term" value="F:mRNA binding"/>
    <property type="evidence" value="ECO:0007669"/>
    <property type="project" value="UniProtKB-ARBA"/>
</dbReference>
<evidence type="ECO:0000313" key="4">
    <source>
        <dbReference type="EMBL" id="CAA0809012.1"/>
    </source>
</evidence>
<feature type="repeat" description="PPR" evidence="3">
    <location>
        <begin position="286"/>
        <end position="320"/>
    </location>
</feature>
<dbReference type="Pfam" id="PF13041">
    <property type="entry name" value="PPR_2"/>
    <property type="match status" value="1"/>
</dbReference>
<dbReference type="PROSITE" id="PS51375">
    <property type="entry name" value="PPR"/>
    <property type="match status" value="5"/>
</dbReference>
<dbReference type="FunFam" id="1.25.40.10:FF:000690">
    <property type="entry name" value="Pentatricopeptide repeat-containing protein"/>
    <property type="match status" value="1"/>
</dbReference>
<dbReference type="InterPro" id="IPR046848">
    <property type="entry name" value="E_motif"/>
</dbReference>
<feature type="repeat" description="PPR" evidence="3">
    <location>
        <begin position="419"/>
        <end position="449"/>
    </location>
</feature>
<name>A0A9N7MFV0_STRHE</name>
<dbReference type="EMBL" id="CACSLK010003174">
    <property type="protein sequence ID" value="CAA0809012.1"/>
    <property type="molecule type" value="Genomic_DNA"/>
</dbReference>
<reference evidence="4" key="1">
    <citation type="submission" date="2019-12" db="EMBL/GenBank/DDBJ databases">
        <authorList>
            <person name="Scholes J."/>
        </authorList>
    </citation>
    <scope>NUCLEOTIDE SEQUENCE</scope>
</reference>
<feature type="repeat" description="PPR" evidence="3">
    <location>
        <begin position="450"/>
        <end position="484"/>
    </location>
</feature>
<dbReference type="GO" id="GO:0009451">
    <property type="term" value="P:RNA modification"/>
    <property type="evidence" value="ECO:0007669"/>
    <property type="project" value="InterPro"/>
</dbReference>
<evidence type="ECO:0000256" key="2">
    <source>
        <dbReference type="ARBA" id="ARBA00022737"/>
    </source>
</evidence>
<dbReference type="Gene3D" id="1.25.40.10">
    <property type="entry name" value="Tetratricopeptide repeat domain"/>
    <property type="match status" value="4"/>
</dbReference>
<dbReference type="InterPro" id="IPR011990">
    <property type="entry name" value="TPR-like_helical_dom_sf"/>
</dbReference>
<protein>
    <submittedName>
        <fullName evidence="4">Tetratricopeptide repeat (TPR)-like superfamily protein</fullName>
    </submittedName>
</protein>
<organism evidence="4 5">
    <name type="scientific">Striga hermonthica</name>
    <name type="common">Purple witchweed</name>
    <name type="synonym">Buchnera hermonthica</name>
    <dbReference type="NCBI Taxonomy" id="68872"/>
    <lineage>
        <taxon>Eukaryota</taxon>
        <taxon>Viridiplantae</taxon>
        <taxon>Streptophyta</taxon>
        <taxon>Embryophyta</taxon>
        <taxon>Tracheophyta</taxon>
        <taxon>Spermatophyta</taxon>
        <taxon>Magnoliopsida</taxon>
        <taxon>eudicotyledons</taxon>
        <taxon>Gunneridae</taxon>
        <taxon>Pentapetalae</taxon>
        <taxon>asterids</taxon>
        <taxon>lamiids</taxon>
        <taxon>Lamiales</taxon>
        <taxon>Orobanchaceae</taxon>
        <taxon>Buchnereae</taxon>
        <taxon>Striga</taxon>
    </lineage>
</organism>
<dbReference type="NCBIfam" id="TIGR00756">
    <property type="entry name" value="PPR"/>
    <property type="match status" value="7"/>
</dbReference>
<proteinExistence type="inferred from homology"/>
<dbReference type="InterPro" id="IPR002885">
    <property type="entry name" value="PPR_rpt"/>
</dbReference>
<evidence type="ECO:0000256" key="3">
    <source>
        <dbReference type="PROSITE-ProRule" id="PRU00708"/>
    </source>
</evidence>
<accession>A0A9N7MFV0</accession>
<keyword evidence="2" id="KW-0677">Repeat</keyword>
<dbReference type="PANTHER" id="PTHR47926:SF371">
    <property type="entry name" value="TETRATRICOPEPTIDE REPEAT-LIKE SUPERFAMILY PROTEIN"/>
    <property type="match status" value="1"/>
</dbReference>